<feature type="domain" description="NADP-dependent oxidoreductase" evidence="2">
    <location>
        <begin position="30"/>
        <end position="319"/>
    </location>
</feature>
<dbReference type="InterPro" id="IPR023210">
    <property type="entry name" value="NADP_OxRdtase_dom"/>
</dbReference>
<protein>
    <submittedName>
        <fullName evidence="3">Cvm1-like aldo/keto reductase</fullName>
    </submittedName>
</protein>
<dbReference type="InterPro" id="IPR036812">
    <property type="entry name" value="NAD(P)_OxRdtase_dom_sf"/>
</dbReference>
<accession>I0CBZ8</accession>
<proteinExistence type="predicted"/>
<evidence type="ECO:0000313" key="3">
    <source>
        <dbReference type="EMBL" id="AFH74311.1"/>
    </source>
</evidence>
<reference evidence="3" key="2">
    <citation type="journal article" date="2012" name="Can. J. Microbiol.">
        <title>A comparison of the clavam biosynthetic gene clusters in Streptomyces antibioticus Tu1718 and Streptomyces clavuligerus.</title>
        <authorList>
            <person name="Goomeshi Nobary S."/>
            <person name="Jensen S.E."/>
        </authorList>
    </citation>
    <scope>NUCLEOTIDE SEQUENCE</scope>
    <source>
        <strain evidence="3">Tu 1718</strain>
    </source>
</reference>
<dbReference type="AlphaFoldDB" id="I0CBZ8"/>
<dbReference type="Pfam" id="PF00248">
    <property type="entry name" value="Aldo_ket_red"/>
    <property type="match status" value="1"/>
</dbReference>
<sequence>MTNSSHEAPRAGAPLPVSRLGELKVPAQGLGCLSMSSFYGLSDRDEAIATVHRAVDRGVTLIDTADVQGLGEGERLVGAAIAGRRERVLIATKVGLERSASGEFLGVRGDRTYIRDRCEGSLRRLGVDRLDLYTKHWAAPGERIEEAMEAMAELVAEGKVRHVCLSEVSADTIRRAHAVHPVTAVQSEWSLWTRGIEREVLATCRELGIGIIANCPLGRGFLTGGVTSAAELRPEDFRHTLPRFTEGNIGRNRALVERLRSVARRLEITPAQLALAWLHHQGDDVVPIPGTARRDHLDENLAAAFISLTPQDLRETEAAVAPGAVHGERYGSFLMELVDN</sequence>
<dbReference type="GO" id="GO:0005737">
    <property type="term" value="C:cytoplasm"/>
    <property type="evidence" value="ECO:0007669"/>
    <property type="project" value="TreeGrafter"/>
</dbReference>
<dbReference type="PANTHER" id="PTHR43625:SF40">
    <property type="entry name" value="ALDO-KETO REDUCTASE YAKC [NADP(+)]"/>
    <property type="match status" value="1"/>
</dbReference>
<organism evidence="3">
    <name type="scientific">Streptomyces antibioticus</name>
    <dbReference type="NCBI Taxonomy" id="1890"/>
    <lineage>
        <taxon>Bacteria</taxon>
        <taxon>Bacillati</taxon>
        <taxon>Actinomycetota</taxon>
        <taxon>Actinomycetes</taxon>
        <taxon>Kitasatosporales</taxon>
        <taxon>Streptomycetaceae</taxon>
        <taxon>Streptomyces</taxon>
    </lineage>
</organism>
<name>I0CBZ8_STRAT</name>
<dbReference type="EMBL" id="JN705801">
    <property type="protein sequence ID" value="AFH74311.1"/>
    <property type="molecule type" value="Genomic_DNA"/>
</dbReference>
<dbReference type="Gene3D" id="3.20.20.100">
    <property type="entry name" value="NADP-dependent oxidoreductase domain"/>
    <property type="match status" value="1"/>
</dbReference>
<keyword evidence="1" id="KW-0560">Oxidoreductase</keyword>
<reference evidence="3" key="1">
    <citation type="submission" date="2011-09" db="EMBL/GenBank/DDBJ databases">
        <authorList>
            <person name="Nobary S.G."/>
            <person name="Jensen S.E."/>
        </authorList>
    </citation>
    <scope>NUCLEOTIDE SEQUENCE</scope>
    <source>
        <strain evidence="3">Tu 1718</strain>
    </source>
</reference>
<evidence type="ECO:0000256" key="1">
    <source>
        <dbReference type="ARBA" id="ARBA00023002"/>
    </source>
</evidence>
<dbReference type="SUPFAM" id="SSF51430">
    <property type="entry name" value="NAD(P)-linked oxidoreductase"/>
    <property type="match status" value="1"/>
</dbReference>
<dbReference type="PANTHER" id="PTHR43625">
    <property type="entry name" value="AFLATOXIN B1 ALDEHYDE REDUCTASE"/>
    <property type="match status" value="1"/>
</dbReference>
<evidence type="ECO:0000259" key="2">
    <source>
        <dbReference type="Pfam" id="PF00248"/>
    </source>
</evidence>
<dbReference type="InterPro" id="IPR050791">
    <property type="entry name" value="Aldo-Keto_reductase"/>
</dbReference>
<gene>
    <name evidence="3" type="primary">akr</name>
</gene>
<dbReference type="GO" id="GO:0016491">
    <property type="term" value="F:oxidoreductase activity"/>
    <property type="evidence" value="ECO:0007669"/>
    <property type="project" value="UniProtKB-KW"/>
</dbReference>